<dbReference type="InterPro" id="IPR054209">
    <property type="entry name" value="DUF6916"/>
</dbReference>
<sequence length="124" mass="12983">MNKRDFLFSGVAAASLAPATLPAMAQPQARSFPDLASGYSAERFEAFVGETFQTAAGPLTLKVVERLKIDGPAEQFNLHFTAPAAERAASGLQTLQHTGSGQALALHLEPGLNGTVQANFSLLA</sequence>
<feature type="signal peptide" evidence="1">
    <location>
        <begin position="1"/>
        <end position="25"/>
    </location>
</feature>
<accession>A0A941BGH1</accession>
<proteinExistence type="predicted"/>
<name>A0A941BGH1_9BURK</name>
<gene>
    <name evidence="3" type="ORF">KAK03_16525</name>
</gene>
<reference evidence="3 4" key="1">
    <citation type="submission" date="2021-04" db="EMBL/GenBank/DDBJ databases">
        <title>The genome sequence of Ideonella sp. 3Y2.</title>
        <authorList>
            <person name="Liu Y."/>
        </authorList>
    </citation>
    <scope>NUCLEOTIDE SEQUENCE [LARGE SCALE GENOMIC DNA]</scope>
    <source>
        <strain evidence="3 4">3Y2</strain>
    </source>
</reference>
<dbReference type="RefSeq" id="WP_210855365.1">
    <property type="nucleotide sequence ID" value="NZ_JAGQDD010000013.1"/>
</dbReference>
<keyword evidence="4" id="KW-1185">Reference proteome</keyword>
<feature type="domain" description="DUF6916" evidence="2">
    <location>
        <begin position="40"/>
        <end position="110"/>
    </location>
</feature>
<organism evidence="3 4">
    <name type="scientific">Ideonella alba</name>
    <dbReference type="NCBI Taxonomy" id="2824118"/>
    <lineage>
        <taxon>Bacteria</taxon>
        <taxon>Pseudomonadati</taxon>
        <taxon>Pseudomonadota</taxon>
        <taxon>Betaproteobacteria</taxon>
        <taxon>Burkholderiales</taxon>
        <taxon>Sphaerotilaceae</taxon>
        <taxon>Ideonella</taxon>
    </lineage>
</organism>
<dbReference type="Pfam" id="PF21880">
    <property type="entry name" value="DUF6916"/>
    <property type="match status" value="1"/>
</dbReference>
<evidence type="ECO:0000313" key="4">
    <source>
        <dbReference type="Proteomes" id="UP000676246"/>
    </source>
</evidence>
<evidence type="ECO:0000313" key="3">
    <source>
        <dbReference type="EMBL" id="MBQ0932087.1"/>
    </source>
</evidence>
<evidence type="ECO:0000256" key="1">
    <source>
        <dbReference type="SAM" id="SignalP"/>
    </source>
</evidence>
<dbReference type="AlphaFoldDB" id="A0A941BGH1"/>
<dbReference type="EMBL" id="JAGQDD010000013">
    <property type="protein sequence ID" value="MBQ0932087.1"/>
    <property type="molecule type" value="Genomic_DNA"/>
</dbReference>
<feature type="chain" id="PRO_5038142077" description="DUF6916 domain-containing protein" evidence="1">
    <location>
        <begin position="26"/>
        <end position="124"/>
    </location>
</feature>
<dbReference type="Proteomes" id="UP000676246">
    <property type="component" value="Unassembled WGS sequence"/>
</dbReference>
<comment type="caution">
    <text evidence="3">The sequence shown here is derived from an EMBL/GenBank/DDBJ whole genome shotgun (WGS) entry which is preliminary data.</text>
</comment>
<keyword evidence="1" id="KW-0732">Signal</keyword>
<protein>
    <recommendedName>
        <fullName evidence="2">DUF6916 domain-containing protein</fullName>
    </recommendedName>
</protein>
<evidence type="ECO:0000259" key="2">
    <source>
        <dbReference type="Pfam" id="PF21880"/>
    </source>
</evidence>